<dbReference type="GO" id="GO:0005524">
    <property type="term" value="F:ATP binding"/>
    <property type="evidence" value="ECO:0007669"/>
    <property type="project" value="UniProtKB-KW"/>
</dbReference>
<dbReference type="GO" id="GO:0005829">
    <property type="term" value="C:cytosol"/>
    <property type="evidence" value="ECO:0007669"/>
    <property type="project" value="TreeGrafter"/>
</dbReference>
<reference evidence="5 6" key="1">
    <citation type="submission" date="2017-09" db="EMBL/GenBank/DDBJ databases">
        <title>Depth-based differentiation of microbial function through sediment-hosted aquifers and enrichment of novel symbionts in the deep terrestrial subsurface.</title>
        <authorList>
            <person name="Probst A.J."/>
            <person name="Ladd B."/>
            <person name="Jarett J.K."/>
            <person name="Geller-Mcgrath D.E."/>
            <person name="Sieber C.M."/>
            <person name="Emerson J.B."/>
            <person name="Anantharaman K."/>
            <person name="Thomas B.C."/>
            <person name="Malmstrom R."/>
            <person name="Stieglmeier M."/>
            <person name="Klingl A."/>
            <person name="Woyke T."/>
            <person name="Ryan C.M."/>
            <person name="Banfield J.F."/>
        </authorList>
    </citation>
    <scope>NUCLEOTIDE SEQUENCE [LARGE SCALE GENOMIC DNA]</scope>
    <source>
        <strain evidence="5">CG22_combo_CG10-13_8_21_14_all_47_17</strain>
    </source>
</reference>
<keyword evidence="3" id="KW-0067">ATP-binding</keyword>
<dbReference type="SUPFAM" id="SSF55681">
    <property type="entry name" value="Class II aaRS and biotin synthetases"/>
    <property type="match status" value="1"/>
</dbReference>
<dbReference type="GO" id="GO:0000049">
    <property type="term" value="F:tRNA binding"/>
    <property type="evidence" value="ECO:0007669"/>
    <property type="project" value="TreeGrafter"/>
</dbReference>
<dbReference type="PROSITE" id="PS50862">
    <property type="entry name" value="AA_TRNA_LIGASE_II"/>
    <property type="match status" value="1"/>
</dbReference>
<evidence type="ECO:0000259" key="4">
    <source>
        <dbReference type="PROSITE" id="PS50862"/>
    </source>
</evidence>
<proteinExistence type="predicted"/>
<comment type="caution">
    <text evidence="5">The sequence shown here is derived from an EMBL/GenBank/DDBJ whole genome shotgun (WGS) entry which is preliminary data.</text>
</comment>
<dbReference type="NCBIfam" id="TIGR00462">
    <property type="entry name" value="genX"/>
    <property type="match status" value="1"/>
</dbReference>
<feature type="domain" description="Aminoacyl-transfer RNA synthetases class-II family profile" evidence="4">
    <location>
        <begin position="6"/>
        <end position="325"/>
    </location>
</feature>
<evidence type="ECO:0000313" key="6">
    <source>
        <dbReference type="Proteomes" id="UP000231581"/>
    </source>
</evidence>
<accession>A0A2H0BST4</accession>
<dbReference type="GO" id="GO:0004824">
    <property type="term" value="F:lysine-tRNA ligase activity"/>
    <property type="evidence" value="ECO:0007669"/>
    <property type="project" value="InterPro"/>
</dbReference>
<dbReference type="PANTHER" id="PTHR42918">
    <property type="entry name" value="LYSYL-TRNA SYNTHETASE"/>
    <property type="match status" value="1"/>
</dbReference>
<dbReference type="Gene3D" id="3.30.930.10">
    <property type="entry name" value="Bira Bifunctional Protein, Domain 2"/>
    <property type="match status" value="1"/>
</dbReference>
<evidence type="ECO:0000313" key="5">
    <source>
        <dbReference type="EMBL" id="PIP60701.1"/>
    </source>
</evidence>
<gene>
    <name evidence="5" type="ORF">COX00_01945</name>
</gene>
<organism evidence="5 6">
    <name type="scientific">Candidatus Uhrbacteria bacterium CG22_combo_CG10-13_8_21_14_all_47_17</name>
    <dbReference type="NCBI Taxonomy" id="1975041"/>
    <lineage>
        <taxon>Bacteria</taxon>
        <taxon>Candidatus Uhriibacteriota</taxon>
    </lineage>
</organism>
<dbReference type="InterPro" id="IPR004364">
    <property type="entry name" value="Aa-tRNA-synt_II"/>
</dbReference>
<evidence type="ECO:0000256" key="3">
    <source>
        <dbReference type="ARBA" id="ARBA00022840"/>
    </source>
</evidence>
<evidence type="ECO:0000256" key="1">
    <source>
        <dbReference type="ARBA" id="ARBA00022598"/>
    </source>
</evidence>
<dbReference type="Proteomes" id="UP000231581">
    <property type="component" value="Unassembled WGS sequence"/>
</dbReference>
<keyword evidence="2" id="KW-0547">Nucleotide-binding</keyword>
<protein>
    <submittedName>
        <fullName evidence="5">EF-P lysine aminoacylase GenX</fullName>
    </submittedName>
</protein>
<dbReference type="AlphaFoldDB" id="A0A2H0BST4"/>
<dbReference type="InterPro" id="IPR004525">
    <property type="entry name" value="EpmA"/>
</dbReference>
<dbReference type="Pfam" id="PF00152">
    <property type="entry name" value="tRNA-synt_2"/>
    <property type="match status" value="1"/>
</dbReference>
<sequence length="332" mass="38492">MSLPRLKLRSQVVKRMRQFFDERGYLEVQTPRLVGLPGQEPYLEPMWSSVREQDGATYKAALISSPEYAMKRLLGNDLDKIYDLGPCFRNEEPWDVTHDPEFLMLEWYRKQIGIQALMDETEELVRFVSSQVEAPQAPYLPIGPFRRLTVSEAMKLYANMDLLPLLGDREKMSEVCRLHEQSVQETDTWDDLFFKLFLSEVEPYLGWNQDHSKCQPTFLWNYPLSMAALAKANSIDERFALRAELYIGDLELSDGFAELTDSVEQRKRFQEEQALRRSLGKEVWPIDERFMEALPRMGNAAGMAFGVDRLVMLLAGTDSISDVMPIPVRKRF</sequence>
<dbReference type="PRINTS" id="PR00982">
    <property type="entry name" value="TRNASYNTHLYS"/>
</dbReference>
<dbReference type="EMBL" id="PCSZ01000039">
    <property type="protein sequence ID" value="PIP60701.1"/>
    <property type="molecule type" value="Genomic_DNA"/>
</dbReference>
<dbReference type="InterPro" id="IPR045864">
    <property type="entry name" value="aa-tRNA-synth_II/BPL/LPL"/>
</dbReference>
<dbReference type="InterPro" id="IPR018149">
    <property type="entry name" value="Lys-tRNA-synth_II_C"/>
</dbReference>
<dbReference type="GO" id="GO:0006430">
    <property type="term" value="P:lysyl-tRNA aminoacylation"/>
    <property type="evidence" value="ECO:0007669"/>
    <property type="project" value="InterPro"/>
</dbReference>
<evidence type="ECO:0000256" key="2">
    <source>
        <dbReference type="ARBA" id="ARBA00022741"/>
    </source>
</evidence>
<dbReference type="InterPro" id="IPR006195">
    <property type="entry name" value="aa-tRNA-synth_II"/>
</dbReference>
<keyword evidence="1" id="KW-0436">Ligase</keyword>
<name>A0A2H0BST4_9BACT</name>
<dbReference type="PANTHER" id="PTHR42918:SF6">
    <property type="entry name" value="ELONGATION FACTOR P--(R)-BETA-LYSINE LIGASE"/>
    <property type="match status" value="1"/>
</dbReference>